<dbReference type="RefSeq" id="WP_277582749.1">
    <property type="nucleotide sequence ID" value="NZ_JAMBPY010000001.1"/>
</dbReference>
<organism evidence="2 3">
    <name type="scientific">Staphylococcus equorum</name>
    <dbReference type="NCBI Taxonomy" id="246432"/>
    <lineage>
        <taxon>Bacteria</taxon>
        <taxon>Bacillati</taxon>
        <taxon>Bacillota</taxon>
        <taxon>Bacilli</taxon>
        <taxon>Bacillales</taxon>
        <taxon>Staphylococcaceae</taxon>
        <taxon>Staphylococcus</taxon>
    </lineage>
</organism>
<accession>A0A9X4QXU8</accession>
<reference evidence="2" key="1">
    <citation type="submission" date="2022-05" db="EMBL/GenBank/DDBJ databases">
        <title>Comparative genomics of Staphylococcus equorum isolates.</title>
        <authorList>
            <person name="Luelf R.H."/>
        </authorList>
    </citation>
    <scope>NUCLEOTIDE SEQUENCE</scope>
    <source>
        <strain evidence="2">TMW 2.2497</strain>
    </source>
</reference>
<proteinExistence type="predicted"/>
<feature type="region of interest" description="Disordered" evidence="1">
    <location>
        <begin position="276"/>
        <end position="311"/>
    </location>
</feature>
<evidence type="ECO:0000313" key="2">
    <source>
        <dbReference type="EMBL" id="MDG0844843.1"/>
    </source>
</evidence>
<gene>
    <name evidence="2" type="ORF">M4L89_01120</name>
</gene>
<feature type="compositionally biased region" description="Basic and acidic residues" evidence="1">
    <location>
        <begin position="289"/>
        <end position="302"/>
    </location>
</feature>
<feature type="region of interest" description="Disordered" evidence="1">
    <location>
        <begin position="357"/>
        <end position="395"/>
    </location>
</feature>
<dbReference type="EMBL" id="JAMBQA010000001">
    <property type="protein sequence ID" value="MDG0844843.1"/>
    <property type="molecule type" value="Genomic_DNA"/>
</dbReference>
<name>A0A9X4QXU8_9STAP</name>
<feature type="compositionally biased region" description="Polar residues" evidence="1">
    <location>
        <begin position="371"/>
        <end position="381"/>
    </location>
</feature>
<evidence type="ECO:0000313" key="3">
    <source>
        <dbReference type="Proteomes" id="UP001152422"/>
    </source>
</evidence>
<dbReference type="AlphaFoldDB" id="A0A9X4QXU8"/>
<dbReference type="InterPro" id="IPR009319">
    <property type="entry name" value="Phage_A118_VSP1"/>
</dbReference>
<sequence>MALTPEQIKKLSQFLQNQVKELVSGVNIESDKDTQRMYMAIEKLFDNIGSSVQQEVPQTIYEQYANGLSNAQQQLIDVGLITSNGAFNVQNAIAQEFVHTDAITSIVTDTMQDLASAFRTAKKYSIKNVDVAVKDVQEEIAKGLMVGMTNKQMSQRVAKKFGEQGMTSFVTVDGKHLPLDFYAETVVRTKTQTAYNHSHLNRYAEDDIKHVYVTGNIPTCGECVRYRGHVFATERGDQFPYINLYTTFPKHPNCQCNFRPYITDFKSDDEIKRDLEHSKSFDASTDNRTQAEKERYNTDQKAKAKARRNNLSYNKMRNRLGNEGPQTFKEYLQVKTNDKPKYNEWVAQMKKVYDPNKVSNESQRTQEEHTGSNNVSDTNIQDDNKRFENDNQNATQDNNLVEPIETLDELIDLAPSLLETIDNTLGTKFADAPKNEFKFELDDFDKENEIPFNRKSQEVISEMFGYNELPQSITKEEFDKLDEGSKLMRGLNDFGDTPASELIEQYKTGKHYIGRGIFGHGTYTAVMTEENKEVVLSRYAKDNASNIMNMKINDDANVINKKDLNKIKKEWEMDIKLSDLDNNTKDLLKGITRNSSNLAVMLGYDVLFIEGQQYYVLLNRGKVSVVND</sequence>
<dbReference type="Pfam" id="PF06152">
    <property type="entry name" value="Phage_min_cap2"/>
    <property type="match status" value="1"/>
</dbReference>
<protein>
    <submittedName>
        <fullName evidence="2">Capsid protein</fullName>
    </submittedName>
</protein>
<evidence type="ECO:0000256" key="1">
    <source>
        <dbReference type="SAM" id="MobiDB-lite"/>
    </source>
</evidence>
<keyword evidence="3" id="KW-1185">Reference proteome</keyword>
<dbReference type="Proteomes" id="UP001152422">
    <property type="component" value="Unassembled WGS sequence"/>
</dbReference>
<dbReference type="GO" id="GO:0005198">
    <property type="term" value="F:structural molecule activity"/>
    <property type="evidence" value="ECO:0007669"/>
    <property type="project" value="InterPro"/>
</dbReference>
<comment type="caution">
    <text evidence="2">The sequence shown here is derived from an EMBL/GenBank/DDBJ whole genome shotgun (WGS) entry which is preliminary data.</text>
</comment>